<dbReference type="AlphaFoldDB" id="A0A917E8I6"/>
<evidence type="ECO:0000256" key="2">
    <source>
        <dbReference type="ARBA" id="ARBA00022448"/>
    </source>
</evidence>
<dbReference type="GO" id="GO:0005886">
    <property type="term" value="C:plasma membrane"/>
    <property type="evidence" value="ECO:0007669"/>
    <property type="project" value="UniProtKB-SubCell"/>
</dbReference>
<gene>
    <name evidence="10" type="ORF">GCM10011360_00180</name>
</gene>
<dbReference type="InterPro" id="IPR035906">
    <property type="entry name" value="MetI-like_sf"/>
</dbReference>
<evidence type="ECO:0000256" key="6">
    <source>
        <dbReference type="ARBA" id="ARBA00022989"/>
    </source>
</evidence>
<dbReference type="Proteomes" id="UP000612855">
    <property type="component" value="Unassembled WGS sequence"/>
</dbReference>
<accession>A0A917E8I6</accession>
<organism evidence="10 11">
    <name type="scientific">Primorskyibacter flagellatus</name>
    <dbReference type="NCBI Taxonomy" id="1387277"/>
    <lineage>
        <taxon>Bacteria</taxon>
        <taxon>Pseudomonadati</taxon>
        <taxon>Pseudomonadota</taxon>
        <taxon>Alphaproteobacteria</taxon>
        <taxon>Rhodobacterales</taxon>
        <taxon>Roseobacteraceae</taxon>
        <taxon>Primorskyibacter</taxon>
    </lineage>
</organism>
<dbReference type="SUPFAM" id="SSF161098">
    <property type="entry name" value="MetI-like"/>
    <property type="match status" value="1"/>
</dbReference>
<feature type="transmembrane region" description="Helical" evidence="8">
    <location>
        <begin position="105"/>
        <end position="129"/>
    </location>
</feature>
<name>A0A917E8I6_9RHOB</name>
<comment type="subcellular location">
    <subcellularLocation>
        <location evidence="1">Cell inner membrane</location>
        <topology evidence="1">Multi-pass membrane protein</topology>
    </subcellularLocation>
    <subcellularLocation>
        <location evidence="8">Cell membrane</location>
        <topology evidence="8">Multi-pass membrane protein</topology>
    </subcellularLocation>
</comment>
<dbReference type="PANTHER" id="PTHR43357">
    <property type="entry name" value="INNER MEMBRANE ABC TRANSPORTER PERMEASE PROTEIN YDCV"/>
    <property type="match status" value="1"/>
</dbReference>
<dbReference type="PROSITE" id="PS50928">
    <property type="entry name" value="ABC_TM1"/>
    <property type="match status" value="1"/>
</dbReference>
<proteinExistence type="inferred from homology"/>
<feature type="transmembrane region" description="Helical" evidence="8">
    <location>
        <begin position="141"/>
        <end position="162"/>
    </location>
</feature>
<feature type="transmembrane region" description="Helical" evidence="8">
    <location>
        <begin position="239"/>
        <end position="263"/>
    </location>
</feature>
<keyword evidence="11" id="KW-1185">Reference proteome</keyword>
<reference evidence="11" key="1">
    <citation type="journal article" date="2019" name="Int. J. Syst. Evol. Microbiol.">
        <title>The Global Catalogue of Microorganisms (GCM) 10K type strain sequencing project: providing services to taxonomists for standard genome sequencing and annotation.</title>
        <authorList>
            <consortium name="The Broad Institute Genomics Platform"/>
            <consortium name="The Broad Institute Genome Sequencing Center for Infectious Disease"/>
            <person name="Wu L."/>
            <person name="Ma J."/>
        </authorList>
    </citation>
    <scope>NUCLEOTIDE SEQUENCE [LARGE SCALE GENOMIC DNA]</scope>
    <source>
        <strain evidence="11">CGMCC 1.12664</strain>
    </source>
</reference>
<comment type="caution">
    <text evidence="10">The sequence shown here is derived from an EMBL/GenBank/DDBJ whole genome shotgun (WGS) entry which is preliminary data.</text>
</comment>
<keyword evidence="6 8" id="KW-1133">Transmembrane helix</keyword>
<feature type="domain" description="ABC transmembrane type-1" evidence="9">
    <location>
        <begin position="70"/>
        <end position="258"/>
    </location>
</feature>
<evidence type="ECO:0000256" key="8">
    <source>
        <dbReference type="RuleBase" id="RU363032"/>
    </source>
</evidence>
<evidence type="ECO:0000256" key="4">
    <source>
        <dbReference type="ARBA" id="ARBA00022519"/>
    </source>
</evidence>
<sequence>MLDLLFHGARPARIAFLVWCGWVVIFLVGPLLAIVPLSFNSEPYFTFPMPGLSLQWYRAFFTLDNWRLALWNSTVIGLTVMAVSVLLGTLAALGLHRLPPVASRALTAFMALPMALPLIVTAISVYFAFTRIGLTGTFAGMVLSHTIIATPFVIIAVGASLARFDETLIRAAASLGAGPWRTFWRVRLPLIRPGILNGAIFAFVASFDDLVVTLFVGSTELRTLPRQMWAGVRENLDPTILAVATLLAALSLAITVISLRLIARESRK</sequence>
<evidence type="ECO:0000256" key="1">
    <source>
        <dbReference type="ARBA" id="ARBA00004429"/>
    </source>
</evidence>
<keyword evidence="7 8" id="KW-0472">Membrane</keyword>
<dbReference type="GO" id="GO:0055085">
    <property type="term" value="P:transmembrane transport"/>
    <property type="evidence" value="ECO:0007669"/>
    <property type="project" value="InterPro"/>
</dbReference>
<keyword evidence="3" id="KW-1003">Cell membrane</keyword>
<keyword evidence="5 8" id="KW-0812">Transmembrane</keyword>
<dbReference type="PANTHER" id="PTHR43357:SF4">
    <property type="entry name" value="INNER MEMBRANE ABC TRANSPORTER PERMEASE PROTEIN YDCV"/>
    <property type="match status" value="1"/>
</dbReference>
<feature type="transmembrane region" description="Helical" evidence="8">
    <location>
        <begin position="195"/>
        <end position="219"/>
    </location>
</feature>
<comment type="similarity">
    <text evidence="8">Belongs to the binding-protein-dependent transport system permease family.</text>
</comment>
<dbReference type="InterPro" id="IPR000515">
    <property type="entry name" value="MetI-like"/>
</dbReference>
<dbReference type="CDD" id="cd06261">
    <property type="entry name" value="TM_PBP2"/>
    <property type="match status" value="1"/>
</dbReference>
<feature type="transmembrane region" description="Helical" evidence="8">
    <location>
        <begin position="12"/>
        <end position="39"/>
    </location>
</feature>
<dbReference type="EMBL" id="BMFJ01000001">
    <property type="protein sequence ID" value="GGE15332.1"/>
    <property type="molecule type" value="Genomic_DNA"/>
</dbReference>
<evidence type="ECO:0000256" key="5">
    <source>
        <dbReference type="ARBA" id="ARBA00022692"/>
    </source>
</evidence>
<keyword evidence="2 8" id="KW-0813">Transport</keyword>
<evidence type="ECO:0000313" key="10">
    <source>
        <dbReference type="EMBL" id="GGE15332.1"/>
    </source>
</evidence>
<evidence type="ECO:0000259" key="9">
    <source>
        <dbReference type="PROSITE" id="PS50928"/>
    </source>
</evidence>
<evidence type="ECO:0000256" key="7">
    <source>
        <dbReference type="ARBA" id="ARBA00023136"/>
    </source>
</evidence>
<keyword evidence="4" id="KW-0997">Cell inner membrane</keyword>
<dbReference type="Gene3D" id="1.10.3720.10">
    <property type="entry name" value="MetI-like"/>
    <property type="match status" value="1"/>
</dbReference>
<dbReference type="RefSeq" id="WP_188475610.1">
    <property type="nucleotide sequence ID" value="NZ_BMFJ01000001.1"/>
</dbReference>
<protein>
    <submittedName>
        <fullName evidence="10">ABC transporter permease</fullName>
    </submittedName>
</protein>
<dbReference type="Pfam" id="PF00528">
    <property type="entry name" value="BPD_transp_1"/>
    <property type="match status" value="1"/>
</dbReference>
<evidence type="ECO:0000256" key="3">
    <source>
        <dbReference type="ARBA" id="ARBA00022475"/>
    </source>
</evidence>
<feature type="transmembrane region" description="Helical" evidence="8">
    <location>
        <begin position="70"/>
        <end position="93"/>
    </location>
</feature>
<evidence type="ECO:0000313" key="11">
    <source>
        <dbReference type="Proteomes" id="UP000612855"/>
    </source>
</evidence>